<sequence length="52" mass="5436">MTHLQLLHSSICSLASVPSCSVPSGFATTNIAQSIFLILGSFLDEIGKESLA</sequence>
<dbReference type="InParanoid" id="A0A1X7TH92"/>
<name>A0A1X7TH92_AMPQE</name>
<protein>
    <submittedName>
        <fullName evidence="1">Uncharacterized protein</fullName>
    </submittedName>
</protein>
<evidence type="ECO:0000313" key="1">
    <source>
        <dbReference type="EnsemblMetazoa" id="Aqu2.1.14091_001"/>
    </source>
</evidence>
<dbReference type="EnsemblMetazoa" id="Aqu2.1.14091_001">
    <property type="protein sequence ID" value="Aqu2.1.14091_001"/>
    <property type="gene ID" value="Aqu2.1.14091"/>
</dbReference>
<dbReference type="AlphaFoldDB" id="A0A1X7TH92"/>
<accession>A0A1X7TH92</accession>
<organism evidence="1">
    <name type="scientific">Amphimedon queenslandica</name>
    <name type="common">Sponge</name>
    <dbReference type="NCBI Taxonomy" id="400682"/>
    <lineage>
        <taxon>Eukaryota</taxon>
        <taxon>Metazoa</taxon>
        <taxon>Porifera</taxon>
        <taxon>Demospongiae</taxon>
        <taxon>Heteroscleromorpha</taxon>
        <taxon>Haplosclerida</taxon>
        <taxon>Niphatidae</taxon>
        <taxon>Amphimedon</taxon>
    </lineage>
</organism>
<proteinExistence type="predicted"/>
<reference evidence="1" key="1">
    <citation type="submission" date="2017-05" db="UniProtKB">
        <authorList>
            <consortium name="EnsemblMetazoa"/>
        </authorList>
    </citation>
    <scope>IDENTIFICATION</scope>
</reference>